<evidence type="ECO:0000256" key="1">
    <source>
        <dbReference type="ARBA" id="ARBA00008390"/>
    </source>
</evidence>
<evidence type="ECO:0000313" key="2">
    <source>
        <dbReference type="EMBL" id="KAK3260819.1"/>
    </source>
</evidence>
<protein>
    <submittedName>
        <fullName evidence="2">Uncharacterized protein</fullName>
    </submittedName>
</protein>
<accession>A0AAE0FJG8</accession>
<dbReference type="InterPro" id="IPR031259">
    <property type="entry name" value="ILBP"/>
</dbReference>
<dbReference type="EMBL" id="LGRX02017403">
    <property type="protein sequence ID" value="KAK3260819.1"/>
    <property type="molecule type" value="Genomic_DNA"/>
</dbReference>
<dbReference type="Proteomes" id="UP001190700">
    <property type="component" value="Unassembled WGS sequence"/>
</dbReference>
<dbReference type="PANTHER" id="PTHR11955">
    <property type="entry name" value="FATTY ACID BINDING PROTEIN"/>
    <property type="match status" value="1"/>
</dbReference>
<reference evidence="2 3" key="1">
    <citation type="journal article" date="2015" name="Genome Biol. Evol.">
        <title>Comparative Genomics of a Bacterivorous Green Alga Reveals Evolutionary Causalities and Consequences of Phago-Mixotrophic Mode of Nutrition.</title>
        <authorList>
            <person name="Burns J.A."/>
            <person name="Paasch A."/>
            <person name="Narechania A."/>
            <person name="Kim E."/>
        </authorList>
    </citation>
    <scope>NUCLEOTIDE SEQUENCE [LARGE SCALE GENOMIC DNA]</scope>
    <source>
        <strain evidence="2 3">PLY_AMNH</strain>
    </source>
</reference>
<dbReference type="PRINTS" id="PR00178">
    <property type="entry name" value="FATTYACIDBP"/>
</dbReference>
<comment type="caution">
    <text evidence="2">The sequence shown here is derived from an EMBL/GenBank/DDBJ whole genome shotgun (WGS) entry which is preliminary data.</text>
</comment>
<name>A0AAE0FJG8_9CHLO</name>
<keyword evidence="3" id="KW-1185">Reference proteome</keyword>
<dbReference type="Gene3D" id="2.40.128.20">
    <property type="match status" value="1"/>
</dbReference>
<dbReference type="CDD" id="cd00742">
    <property type="entry name" value="FABP"/>
    <property type="match status" value="1"/>
</dbReference>
<proteinExistence type="inferred from homology"/>
<evidence type="ECO:0000313" key="3">
    <source>
        <dbReference type="Proteomes" id="UP001190700"/>
    </source>
</evidence>
<gene>
    <name evidence="2" type="ORF">CYMTET_30244</name>
</gene>
<sequence>MAEVLNGCWKCVAAENMEELLKAQGVSWTARTAASAFGYGVGKAKQTLTIAGKSVTIKMEGQSTIEGSFEADGSTVDLFTPDGSTKKGTATIEGDKLVLNIEGTVITREVADGKLKMTIVFKDVTAIRMHEKQHEHESQT</sequence>
<dbReference type="InterPro" id="IPR012674">
    <property type="entry name" value="Calycin"/>
</dbReference>
<comment type="similarity">
    <text evidence="1">Belongs to the calycin superfamily. Fatty-acid binding protein (FABP) family.</text>
</comment>
<organism evidence="2 3">
    <name type="scientific">Cymbomonas tetramitiformis</name>
    <dbReference type="NCBI Taxonomy" id="36881"/>
    <lineage>
        <taxon>Eukaryota</taxon>
        <taxon>Viridiplantae</taxon>
        <taxon>Chlorophyta</taxon>
        <taxon>Pyramimonadophyceae</taxon>
        <taxon>Pyramimonadales</taxon>
        <taxon>Pyramimonadaceae</taxon>
        <taxon>Cymbomonas</taxon>
    </lineage>
</organism>
<dbReference type="GO" id="GO:0008289">
    <property type="term" value="F:lipid binding"/>
    <property type="evidence" value="ECO:0007669"/>
    <property type="project" value="InterPro"/>
</dbReference>
<dbReference type="AlphaFoldDB" id="A0AAE0FJG8"/>
<dbReference type="SUPFAM" id="SSF50814">
    <property type="entry name" value="Lipocalins"/>
    <property type="match status" value="1"/>
</dbReference>
<dbReference type="InterPro" id="IPR000463">
    <property type="entry name" value="Fatty_acid-bd"/>
</dbReference>